<keyword evidence="3" id="KW-1003">Cell membrane</keyword>
<dbReference type="CDD" id="cd20070">
    <property type="entry name" value="5TM_YidC_Alb3"/>
    <property type="match status" value="1"/>
</dbReference>
<keyword evidence="8" id="KW-0143">Chaperone</keyword>
<evidence type="ECO:0000313" key="13">
    <source>
        <dbReference type="Proteomes" id="UP000004793"/>
    </source>
</evidence>
<evidence type="ECO:0000256" key="3">
    <source>
        <dbReference type="ARBA" id="ARBA00022475"/>
    </source>
</evidence>
<evidence type="ECO:0000256" key="8">
    <source>
        <dbReference type="ARBA" id="ARBA00023186"/>
    </source>
</evidence>
<feature type="transmembrane region" description="Helical" evidence="10">
    <location>
        <begin position="310"/>
        <end position="329"/>
    </location>
</feature>
<feature type="transmembrane region" description="Helical" evidence="10">
    <location>
        <begin position="240"/>
        <end position="263"/>
    </location>
</feature>
<proteinExistence type="inferred from homology"/>
<dbReference type="InterPro" id="IPR047196">
    <property type="entry name" value="YidC_ALB_C"/>
</dbReference>
<keyword evidence="4 9" id="KW-0812">Transmembrane</keyword>
<gene>
    <name evidence="12" type="primary">oxaA</name>
    <name evidence="12" type="synonym">yidC</name>
    <name evidence="12" type="ordered locus">CSE_14890</name>
</gene>
<keyword evidence="5" id="KW-0653">Protein transport</keyword>
<keyword evidence="13" id="KW-1185">Reference proteome</keyword>
<sequence>MKKILLVLGFVLLVSIFLTGCATSPFPKTTEPGVIVQVVGSGHPLENVPVGVRVVNNTTDPILDVTVKLVSINGNEDLKPFELWKSTRVVLLKDISKTSVIDAGKDATFTFYITSYTEIEAKPYPIKFEVTYKDANGKVITIDKEAILNITPTSGFYKFMRLIIEWINKVTKNYGLAIIVLTILIKLATHPLTRYQFKSTAKLQEIQPELKKIQEKYKDNPQKQQQEIVKLYKEKGVNMYGGCLPVLIQWPLLIVLYGALMNYAPFNNVRFLWLSNLNIPDKFYILPALVFLSMFLQSKTSQMPGTEMDANTRMFMYFLPIIFAVWAVSWPPSVLLYWITFSLTATFEQYLIIRSLENFKRMALEEPKEVIKKDKKEK</sequence>
<evidence type="ECO:0000256" key="1">
    <source>
        <dbReference type="ARBA" id="ARBA00004651"/>
    </source>
</evidence>
<dbReference type="GO" id="GO:0015031">
    <property type="term" value="P:protein transport"/>
    <property type="evidence" value="ECO:0007669"/>
    <property type="project" value="UniProtKB-KW"/>
</dbReference>
<dbReference type="NCBIfam" id="TIGR03592">
    <property type="entry name" value="yidC_oxa1_cterm"/>
    <property type="match status" value="1"/>
</dbReference>
<keyword evidence="6 10" id="KW-1133">Transmembrane helix</keyword>
<feature type="transmembrane region" description="Helical" evidence="10">
    <location>
        <begin position="283"/>
        <end position="298"/>
    </location>
</feature>
<organism evidence="12 13">
    <name type="scientific">Caldisericum exile (strain DSM 21853 / NBRC 104410 / AZM16c01)</name>
    <dbReference type="NCBI Taxonomy" id="511051"/>
    <lineage>
        <taxon>Bacteria</taxon>
        <taxon>Pseudomonadati</taxon>
        <taxon>Caldisericota/Cryosericota group</taxon>
        <taxon>Caldisericota</taxon>
        <taxon>Caldisericia</taxon>
        <taxon>Caldisericales</taxon>
        <taxon>Caldisericaceae</taxon>
        <taxon>Caldisericum</taxon>
    </lineage>
</organism>
<feature type="domain" description="Membrane insertase YidC/Oxa/ALB C-terminal" evidence="11">
    <location>
        <begin position="174"/>
        <end position="353"/>
    </location>
</feature>
<dbReference type="GO" id="GO:0005886">
    <property type="term" value="C:plasma membrane"/>
    <property type="evidence" value="ECO:0007669"/>
    <property type="project" value="UniProtKB-SubCell"/>
</dbReference>
<feature type="transmembrane region" description="Helical" evidence="10">
    <location>
        <begin position="174"/>
        <end position="193"/>
    </location>
</feature>
<name>A0A7U6GFU1_CALEA</name>
<evidence type="ECO:0000256" key="6">
    <source>
        <dbReference type="ARBA" id="ARBA00022989"/>
    </source>
</evidence>
<dbReference type="PRINTS" id="PR00701">
    <property type="entry name" value="60KDINNERMP"/>
</dbReference>
<keyword evidence="2" id="KW-0813">Transport</keyword>
<evidence type="ECO:0000259" key="11">
    <source>
        <dbReference type="Pfam" id="PF02096"/>
    </source>
</evidence>
<keyword evidence="7 10" id="KW-0472">Membrane</keyword>
<evidence type="ECO:0000256" key="9">
    <source>
        <dbReference type="RuleBase" id="RU003945"/>
    </source>
</evidence>
<dbReference type="AlphaFoldDB" id="A0A7U6GFU1"/>
<dbReference type="KEGG" id="cex:CSE_14890"/>
<evidence type="ECO:0000256" key="2">
    <source>
        <dbReference type="ARBA" id="ARBA00022448"/>
    </source>
</evidence>
<protein>
    <submittedName>
        <fullName evidence="12">Inner membrane protein OxaA</fullName>
    </submittedName>
</protein>
<reference evidence="12 13" key="1">
    <citation type="submission" date="2011-01" db="EMBL/GenBank/DDBJ databases">
        <title>Whole genome sequence of Caldisericum exile AZM16c01.</title>
        <authorList>
            <person name="Narita-Yamada S."/>
            <person name="Kawakoshi A."/>
            <person name="Nakamura S."/>
            <person name="Sasagawa M."/>
            <person name="Fukada J."/>
            <person name="Sekine M."/>
            <person name="Kato Y."/>
            <person name="Fukai R."/>
            <person name="Sasaki K."/>
            <person name="Hanamaki A."/>
            <person name="Narita H."/>
            <person name="Konno Y."/>
            <person name="Mori K."/>
            <person name="Yamazaki S."/>
            <person name="Suzuki K."/>
            <person name="Fujita N."/>
        </authorList>
    </citation>
    <scope>NUCLEOTIDE SEQUENCE [LARGE SCALE GENOMIC DNA]</scope>
    <source>
        <strain evidence="13">DSM 21853 / NBRC 104410 / AZM16c01</strain>
    </source>
</reference>
<dbReference type="Proteomes" id="UP000004793">
    <property type="component" value="Chromosome"/>
</dbReference>
<dbReference type="EMBL" id="AP012051">
    <property type="protein sequence ID" value="BAL81615.1"/>
    <property type="molecule type" value="Genomic_DNA"/>
</dbReference>
<dbReference type="RefSeq" id="WP_014454010.1">
    <property type="nucleotide sequence ID" value="NC_017096.1"/>
</dbReference>
<dbReference type="GO" id="GO:0032977">
    <property type="term" value="F:membrane insertase activity"/>
    <property type="evidence" value="ECO:0007669"/>
    <property type="project" value="InterPro"/>
</dbReference>
<comment type="similarity">
    <text evidence="9">Belongs to the OXA1/ALB3/YidC family.</text>
</comment>
<accession>A0A7U6GFU1</accession>
<dbReference type="InterPro" id="IPR028055">
    <property type="entry name" value="YidC/Oxa/ALB_C"/>
</dbReference>
<evidence type="ECO:0000256" key="10">
    <source>
        <dbReference type="SAM" id="Phobius"/>
    </source>
</evidence>
<comment type="subcellular location">
    <subcellularLocation>
        <location evidence="1">Cell membrane</location>
        <topology evidence="1">Multi-pass membrane protein</topology>
    </subcellularLocation>
    <subcellularLocation>
        <location evidence="9">Membrane</location>
        <topology evidence="9">Multi-pass membrane protein</topology>
    </subcellularLocation>
</comment>
<dbReference type="InterPro" id="IPR001708">
    <property type="entry name" value="YidC/ALB3/OXA1/COX18"/>
</dbReference>
<dbReference type="PANTHER" id="PTHR12428">
    <property type="entry name" value="OXA1"/>
    <property type="match status" value="1"/>
</dbReference>
<dbReference type="Pfam" id="PF02096">
    <property type="entry name" value="60KD_IMP"/>
    <property type="match status" value="1"/>
</dbReference>
<evidence type="ECO:0000313" key="12">
    <source>
        <dbReference type="EMBL" id="BAL81615.1"/>
    </source>
</evidence>
<dbReference type="PROSITE" id="PS51257">
    <property type="entry name" value="PROKAR_LIPOPROTEIN"/>
    <property type="match status" value="1"/>
</dbReference>
<evidence type="ECO:0000256" key="4">
    <source>
        <dbReference type="ARBA" id="ARBA00022692"/>
    </source>
</evidence>
<evidence type="ECO:0000256" key="5">
    <source>
        <dbReference type="ARBA" id="ARBA00022927"/>
    </source>
</evidence>
<evidence type="ECO:0000256" key="7">
    <source>
        <dbReference type="ARBA" id="ARBA00023136"/>
    </source>
</evidence>
<dbReference type="GO" id="GO:0051205">
    <property type="term" value="P:protein insertion into membrane"/>
    <property type="evidence" value="ECO:0007669"/>
    <property type="project" value="TreeGrafter"/>
</dbReference>
<dbReference type="PANTHER" id="PTHR12428:SF65">
    <property type="entry name" value="CYTOCHROME C OXIDASE ASSEMBLY PROTEIN COX18, MITOCHONDRIAL"/>
    <property type="match status" value="1"/>
</dbReference>